<evidence type="ECO:0000313" key="2">
    <source>
        <dbReference type="EMBL" id="KQC86183.1"/>
    </source>
</evidence>
<dbReference type="AlphaFoldDB" id="A0AAW3JTI5"/>
<dbReference type="Pfam" id="PF06114">
    <property type="entry name" value="Peptidase_M78"/>
    <property type="match status" value="1"/>
</dbReference>
<dbReference type="Gene3D" id="1.10.10.2910">
    <property type="match status" value="1"/>
</dbReference>
<dbReference type="RefSeq" id="WP_055941470.1">
    <property type="nucleotide sequence ID" value="NZ_LLKB01000001.1"/>
</dbReference>
<protein>
    <recommendedName>
        <fullName evidence="1">IrrE N-terminal-like domain-containing protein</fullName>
    </recommendedName>
</protein>
<dbReference type="Proteomes" id="UP000050833">
    <property type="component" value="Unassembled WGS sequence"/>
</dbReference>
<dbReference type="InterPro" id="IPR010359">
    <property type="entry name" value="IrrE_HExxH"/>
</dbReference>
<comment type="caution">
    <text evidence="2">The sequence shown here is derived from an EMBL/GenBank/DDBJ whole genome shotgun (WGS) entry which is preliminary data.</text>
</comment>
<evidence type="ECO:0000259" key="1">
    <source>
        <dbReference type="Pfam" id="PF06114"/>
    </source>
</evidence>
<accession>A0AAW3JTI5</accession>
<reference evidence="2 3" key="1">
    <citation type="submission" date="2015-10" db="EMBL/GenBank/DDBJ databases">
        <title>Butyribacter intestini gen. nov., sp. nov., a butyric acid-producing bacterium of the family Lachnospiraceae isolated from the human faeces.</title>
        <authorList>
            <person name="Zou Y."/>
            <person name="Xue W."/>
            <person name="Luo G."/>
            <person name="Lv M."/>
        </authorList>
    </citation>
    <scope>NUCLEOTIDE SEQUENCE [LARGE SCALE GENOMIC DNA]</scope>
    <source>
        <strain evidence="2 3">TF01-11</strain>
    </source>
</reference>
<feature type="domain" description="IrrE N-terminal-like" evidence="1">
    <location>
        <begin position="45"/>
        <end position="110"/>
    </location>
</feature>
<proteinExistence type="predicted"/>
<name>A0AAW3JTI5_9FIRM</name>
<organism evidence="2 3">
    <name type="scientific">Butyribacter intestini</name>
    <dbReference type="NCBI Taxonomy" id="1703332"/>
    <lineage>
        <taxon>Bacteria</taxon>
        <taxon>Bacillati</taxon>
        <taxon>Bacillota</taxon>
        <taxon>Clostridia</taxon>
        <taxon>Lachnospirales</taxon>
        <taxon>Lachnospiraceae</taxon>
        <taxon>Butyribacter</taxon>
    </lineage>
</organism>
<gene>
    <name evidence="2" type="ORF">APZ18_03030</name>
</gene>
<dbReference type="EMBL" id="LLKB01000001">
    <property type="protein sequence ID" value="KQC86183.1"/>
    <property type="molecule type" value="Genomic_DNA"/>
</dbReference>
<evidence type="ECO:0000313" key="3">
    <source>
        <dbReference type="Proteomes" id="UP000050833"/>
    </source>
</evidence>
<sequence>MYEECEVVSYPIDCYEIARKLYYTLVPYSSLTDHQLRLAMEYSSDGFSVLRQMPDTGMYRWFIFYNDFNSNQRQRWTIFHEIGHIYLGHFENGDLSYEEKEAEANFFAKYSIAPPPLVNIAKCESPWDVAIIFDVSGEASMYLYSYYQKWMQYGLIEYEPFELQMIELFQAA</sequence>
<keyword evidence="3" id="KW-1185">Reference proteome</keyword>